<proteinExistence type="predicted"/>
<dbReference type="OrthoDB" id="7510996at2"/>
<name>A0A031K7H8_9SPHN</name>
<dbReference type="EMBL" id="CP017075">
    <property type="protein sequence ID" value="AOR75938.1"/>
    <property type="molecule type" value="Genomic_DNA"/>
</dbReference>
<evidence type="ECO:0000313" key="3">
    <source>
        <dbReference type="Proteomes" id="UP000024329"/>
    </source>
</evidence>
<protein>
    <recommendedName>
        <fullName evidence="5">Lipoprotein</fullName>
    </recommendedName>
</protein>
<accession>A0A031K7H8</accession>
<reference evidence="1" key="2">
    <citation type="submission" date="2016-08" db="EMBL/GenBank/DDBJ databases">
        <authorList>
            <person name="Seilhamer J.J."/>
        </authorList>
    </citation>
    <scope>NUCLEOTIDE SEQUENCE [LARGE SCALE GENOMIC DNA]</scope>
    <source>
        <strain evidence="1">SA1</strain>
    </source>
</reference>
<evidence type="ECO:0000313" key="1">
    <source>
        <dbReference type="EMBL" id="AOR75938.1"/>
    </source>
</evidence>
<evidence type="ECO:0000313" key="2">
    <source>
        <dbReference type="EMBL" id="EZP84948.1"/>
    </source>
</evidence>
<dbReference type="PATRIC" id="fig|158500.4.peg.730"/>
<dbReference type="RefSeq" id="WP_008833495.1">
    <property type="nucleotide sequence ID" value="NZ_CP017075.1"/>
</dbReference>
<dbReference type="EMBL" id="JFYZ01000001">
    <property type="protein sequence ID" value="EZP84948.1"/>
    <property type="molecule type" value="Genomic_DNA"/>
</dbReference>
<organism evidence="2 3">
    <name type="scientific">Novosphingobium resinovorum</name>
    <dbReference type="NCBI Taxonomy" id="158500"/>
    <lineage>
        <taxon>Bacteria</taxon>
        <taxon>Pseudomonadati</taxon>
        <taxon>Pseudomonadota</taxon>
        <taxon>Alphaproteobacteria</taxon>
        <taxon>Sphingomonadales</taxon>
        <taxon>Sphingomonadaceae</taxon>
        <taxon>Novosphingobium</taxon>
    </lineage>
</organism>
<reference evidence="2 3" key="1">
    <citation type="submission" date="2014-03" db="EMBL/GenBank/DDBJ databases">
        <title>Whole genome sequence of Novosphingobium resinovorum KF1.</title>
        <authorList>
            <person name="Gan H.M."/>
            <person name="Gan H.Y."/>
            <person name="Chew T.H."/>
            <person name="Savka M.A."/>
        </authorList>
    </citation>
    <scope>NUCLEOTIDE SEQUENCE [LARGE SCALE GENOMIC DNA]</scope>
    <source>
        <strain evidence="2 3">KF1</strain>
    </source>
</reference>
<sequence>MRTGLIAAFALVALLGGCKREPTFEERYKAANKTIVDRAKEIDAQIAATGSPPLESDGLSAEH</sequence>
<dbReference type="PROSITE" id="PS51257">
    <property type="entry name" value="PROKAR_LIPOPROTEIN"/>
    <property type="match status" value="1"/>
</dbReference>
<keyword evidence="4" id="KW-1185">Reference proteome</keyword>
<dbReference type="AlphaFoldDB" id="A0A031K7H8"/>
<gene>
    <name evidence="1" type="ORF">BES08_03615</name>
    <name evidence="2" type="ORF">BV97_00711</name>
</gene>
<dbReference type="Proteomes" id="UP000094626">
    <property type="component" value="Chromosome"/>
</dbReference>
<dbReference type="STRING" id="158500.BES08_03615"/>
<dbReference type="KEGG" id="nre:BES08_03615"/>
<reference evidence="4" key="3">
    <citation type="journal article" date="2017" name="J. Biotechnol.">
        <title>Complete genome sequence of Novosphingobium resinovorum SA1, a versatile xenobiotic-degrading bacterium capable of utilizing sulfanilic acid.</title>
        <authorList>
            <person name="Hegedus B."/>
            <person name="Kos P.B."/>
            <person name="Balint B."/>
            <person name="Maroti G."/>
            <person name="Gan H.M."/>
            <person name="Perei K."/>
            <person name="Rakhely G."/>
        </authorList>
    </citation>
    <scope>NUCLEOTIDE SEQUENCE [LARGE SCALE GENOMIC DNA]</scope>
    <source>
        <strain evidence="4">SA1</strain>
    </source>
</reference>
<dbReference type="Proteomes" id="UP000024329">
    <property type="component" value="Unassembled WGS sequence"/>
</dbReference>
<evidence type="ECO:0008006" key="5">
    <source>
        <dbReference type="Google" id="ProtNLM"/>
    </source>
</evidence>
<evidence type="ECO:0000313" key="4">
    <source>
        <dbReference type="Proteomes" id="UP000094626"/>
    </source>
</evidence>